<dbReference type="Gramene" id="KZM81431">
    <property type="protein sequence ID" value="KZM81431"/>
    <property type="gene ID" value="DCAR_029044"/>
</dbReference>
<keyword evidence="5" id="KW-0812">Transmembrane</keyword>
<keyword evidence="5" id="KW-1133">Transmembrane helix</keyword>
<dbReference type="Pfam" id="PF08263">
    <property type="entry name" value="LRRNT_2"/>
    <property type="match status" value="1"/>
</dbReference>
<evidence type="ECO:0000256" key="2">
    <source>
        <dbReference type="ARBA" id="ARBA00022729"/>
    </source>
</evidence>
<feature type="region of interest" description="Disordered" evidence="4">
    <location>
        <begin position="151"/>
        <end position="176"/>
    </location>
</feature>
<accession>A0A175YDZ1</accession>
<dbReference type="InterPro" id="IPR013210">
    <property type="entry name" value="LRR_N_plant-typ"/>
</dbReference>
<evidence type="ECO:0000256" key="3">
    <source>
        <dbReference type="ARBA" id="ARBA00022737"/>
    </source>
</evidence>
<protein>
    <submittedName>
        <fullName evidence="6">Uncharacterized protein</fullName>
    </submittedName>
</protein>
<reference evidence="6" key="2">
    <citation type="submission" date="2022-03" db="EMBL/GenBank/DDBJ databases">
        <title>Draft title - Genomic analysis of global carrot germplasm unveils the trajectory of domestication and the origin of high carotenoid orange carrot.</title>
        <authorList>
            <person name="Iorizzo M."/>
            <person name="Ellison S."/>
            <person name="Senalik D."/>
            <person name="Macko-Podgorni A."/>
            <person name="Grzebelus D."/>
            <person name="Bostan H."/>
            <person name="Rolling W."/>
            <person name="Curaba J."/>
            <person name="Simon P."/>
        </authorList>
    </citation>
    <scope>NUCLEOTIDE SEQUENCE</scope>
    <source>
        <tissue evidence="6">Leaf</tissue>
    </source>
</reference>
<keyword evidence="7" id="KW-1185">Reference proteome</keyword>
<organism evidence="6 7">
    <name type="scientific">Daucus carota subsp. sativus</name>
    <name type="common">Carrot</name>
    <dbReference type="NCBI Taxonomy" id="79200"/>
    <lineage>
        <taxon>Eukaryota</taxon>
        <taxon>Viridiplantae</taxon>
        <taxon>Streptophyta</taxon>
        <taxon>Embryophyta</taxon>
        <taxon>Tracheophyta</taxon>
        <taxon>Spermatophyta</taxon>
        <taxon>Magnoliopsida</taxon>
        <taxon>eudicotyledons</taxon>
        <taxon>Gunneridae</taxon>
        <taxon>Pentapetalae</taxon>
        <taxon>asterids</taxon>
        <taxon>campanulids</taxon>
        <taxon>Apiales</taxon>
        <taxon>Apiaceae</taxon>
        <taxon>Apioideae</taxon>
        <taxon>Scandiceae</taxon>
        <taxon>Daucinae</taxon>
        <taxon>Daucus</taxon>
        <taxon>Daucus sect. Daucus</taxon>
    </lineage>
</organism>
<dbReference type="InterPro" id="IPR032675">
    <property type="entry name" value="LRR_dom_sf"/>
</dbReference>
<keyword evidence="1" id="KW-0433">Leucine-rich repeat</keyword>
<name>A0A175YDZ1_DAUCS</name>
<evidence type="ECO:0000313" key="7">
    <source>
        <dbReference type="Proteomes" id="UP000077755"/>
    </source>
</evidence>
<keyword evidence="3" id="KW-0677">Repeat</keyword>
<evidence type="ECO:0000256" key="5">
    <source>
        <dbReference type="SAM" id="Phobius"/>
    </source>
</evidence>
<evidence type="ECO:0000256" key="4">
    <source>
        <dbReference type="SAM" id="MobiDB-lite"/>
    </source>
</evidence>
<feature type="transmembrane region" description="Helical" evidence="5">
    <location>
        <begin position="20"/>
        <end position="41"/>
    </location>
</feature>
<dbReference type="PANTHER" id="PTHR47988">
    <property type="entry name" value="SOMATIC EMBRYOGENESIS RECEPTOR KINASE 1"/>
    <property type="match status" value="1"/>
</dbReference>
<gene>
    <name evidence="6" type="ORF">DCAR_0933374</name>
</gene>
<reference evidence="6" key="1">
    <citation type="journal article" date="2016" name="Nat. Genet.">
        <title>A high-quality carrot genome assembly provides new insights into carotenoid accumulation and asterid genome evolution.</title>
        <authorList>
            <person name="Iorizzo M."/>
            <person name="Ellison S."/>
            <person name="Senalik D."/>
            <person name="Zeng P."/>
            <person name="Satapoomin P."/>
            <person name="Huang J."/>
            <person name="Bowman M."/>
            <person name="Iovene M."/>
            <person name="Sanseverino W."/>
            <person name="Cavagnaro P."/>
            <person name="Yildiz M."/>
            <person name="Macko-Podgorni A."/>
            <person name="Moranska E."/>
            <person name="Grzebelus E."/>
            <person name="Grzebelus D."/>
            <person name="Ashrafi H."/>
            <person name="Zheng Z."/>
            <person name="Cheng S."/>
            <person name="Spooner D."/>
            <person name="Van Deynze A."/>
            <person name="Simon P."/>
        </authorList>
    </citation>
    <scope>NUCLEOTIDE SEQUENCE</scope>
    <source>
        <tissue evidence="6">Leaf</tissue>
    </source>
</reference>
<dbReference type="AlphaFoldDB" id="A0A175YDZ1"/>
<dbReference type="EMBL" id="CP093351">
    <property type="protein sequence ID" value="WOH13862.1"/>
    <property type="molecule type" value="Genomic_DNA"/>
</dbReference>
<dbReference type="Proteomes" id="UP000077755">
    <property type="component" value="Chromosome 9"/>
</dbReference>
<dbReference type="SUPFAM" id="SSF52058">
    <property type="entry name" value="L domain-like"/>
    <property type="match status" value="1"/>
</dbReference>
<evidence type="ECO:0000256" key="1">
    <source>
        <dbReference type="ARBA" id="ARBA00022614"/>
    </source>
</evidence>
<feature type="compositionally biased region" description="Polar residues" evidence="4">
    <location>
        <begin position="163"/>
        <end position="176"/>
    </location>
</feature>
<dbReference type="Gene3D" id="3.80.10.10">
    <property type="entry name" value="Ribonuclease Inhibitor"/>
    <property type="match status" value="1"/>
</dbReference>
<proteinExistence type="predicted"/>
<keyword evidence="5" id="KW-0472">Membrane</keyword>
<evidence type="ECO:0000313" key="6">
    <source>
        <dbReference type="EMBL" id="WOH13862.1"/>
    </source>
</evidence>
<keyword evidence="2" id="KW-0732">Signal</keyword>
<sequence length="176" mass="19196">MSDRGNIFLYLRGSSECILPLSYVFCFVIYLSLWTSVNSLLTAKGVNLEVQALMSIKAALKDPHGVLAKWDSDAADPCSWTMVTCSPDYLVVGLGTPSQTLSGILSPSIGNLTNLQTVQVLNRKFICRGTSSQSLSGVYLKRVNDRSDDEIDEMYSTDPVPDMSTTPATKTVITDE</sequence>